<dbReference type="Pfam" id="PF01030">
    <property type="entry name" value="Recep_L_domain"/>
    <property type="match status" value="1"/>
</dbReference>
<dbReference type="SUPFAM" id="SSF52058">
    <property type="entry name" value="L domain-like"/>
    <property type="match status" value="2"/>
</dbReference>
<keyword evidence="1" id="KW-0812">Transmembrane</keyword>
<reference evidence="3 4" key="2">
    <citation type="submission" date="2018-11" db="EMBL/GenBank/DDBJ databases">
        <authorList>
            <consortium name="Pathogen Informatics"/>
        </authorList>
    </citation>
    <scope>NUCLEOTIDE SEQUENCE [LARGE SCALE GENOMIC DNA]</scope>
</reference>
<organism evidence="5">
    <name type="scientific">Nippostrongylus brasiliensis</name>
    <name type="common">Rat hookworm</name>
    <dbReference type="NCBI Taxonomy" id="27835"/>
    <lineage>
        <taxon>Eukaryota</taxon>
        <taxon>Metazoa</taxon>
        <taxon>Ecdysozoa</taxon>
        <taxon>Nematoda</taxon>
        <taxon>Chromadorea</taxon>
        <taxon>Rhabditida</taxon>
        <taxon>Rhabditina</taxon>
        <taxon>Rhabditomorpha</taxon>
        <taxon>Strongyloidea</taxon>
        <taxon>Heligmosomidae</taxon>
        <taxon>Nippostrongylus</taxon>
    </lineage>
</organism>
<name>A0A0N4YGL6_NIPBR</name>
<sequence length="295" mass="32619">MCLNISDTDIETVSLSATAIDGKCKGPQVTIMNNKRLTDVEFGKKLLQGFAKAKGKRISIHGNPKLKARTIKKLSKYKFVDVQQHTSVIKNNPQLCLVEELDFLQERFRNLTIMHNRKDCENDCLGGEVTEAYLADIENDCLGGEVTEAYLADIGRCTIIHGDVLIRNWKEKPVYVDLLHKIKKISGKLIIEDNENLGEFDYFSGLEVVRGKGGVHKHDKGNQPAAAMETSESHSIVKWIGVAVTVAILLIVIIAVVIVVVVLLTRRKAKSTISLEPATLDGESKKVLDGLVEVC</sequence>
<feature type="domain" description="Receptor L-domain" evidence="2">
    <location>
        <begin position="157"/>
        <end position="215"/>
    </location>
</feature>
<dbReference type="InterPro" id="IPR000494">
    <property type="entry name" value="Rcpt_L-dom"/>
</dbReference>
<keyword evidence="1" id="KW-1133">Transmembrane helix</keyword>
<protein>
    <submittedName>
        <fullName evidence="5">Recep_L_domain domain-containing protein</fullName>
    </submittedName>
</protein>
<keyword evidence="1" id="KW-0472">Membrane</keyword>
<dbReference type="PANTHER" id="PTHR21662:SF59">
    <property type="entry name" value="RECEPTOR PROTEIN-TYROSINE KINASE"/>
    <property type="match status" value="1"/>
</dbReference>
<proteinExistence type="predicted"/>
<evidence type="ECO:0000313" key="3">
    <source>
        <dbReference type="EMBL" id="VDL79554.1"/>
    </source>
</evidence>
<dbReference type="EMBL" id="UYSL01021971">
    <property type="protein sequence ID" value="VDL79554.1"/>
    <property type="molecule type" value="Genomic_DNA"/>
</dbReference>
<accession>A0A0N4YGL6</accession>
<reference evidence="5" key="1">
    <citation type="submission" date="2017-02" db="UniProtKB">
        <authorList>
            <consortium name="WormBaseParasite"/>
        </authorList>
    </citation>
    <scope>IDENTIFICATION</scope>
</reference>
<dbReference type="InterPro" id="IPR053079">
    <property type="entry name" value="SPS2_domain"/>
</dbReference>
<evidence type="ECO:0000256" key="1">
    <source>
        <dbReference type="SAM" id="Phobius"/>
    </source>
</evidence>
<evidence type="ECO:0000259" key="2">
    <source>
        <dbReference type="Pfam" id="PF01030"/>
    </source>
</evidence>
<dbReference type="Gene3D" id="3.80.20.20">
    <property type="entry name" value="Receptor L-domain"/>
    <property type="match status" value="1"/>
</dbReference>
<dbReference type="InterPro" id="IPR036941">
    <property type="entry name" value="Rcpt_L-dom_sf"/>
</dbReference>
<dbReference type="Proteomes" id="UP000271162">
    <property type="component" value="Unassembled WGS sequence"/>
</dbReference>
<keyword evidence="4" id="KW-1185">Reference proteome</keyword>
<gene>
    <name evidence="3" type="ORF">NBR_LOCUS15960</name>
</gene>
<evidence type="ECO:0000313" key="4">
    <source>
        <dbReference type="Proteomes" id="UP000271162"/>
    </source>
</evidence>
<evidence type="ECO:0000313" key="5">
    <source>
        <dbReference type="WBParaSite" id="NBR_0001595901-mRNA-1"/>
    </source>
</evidence>
<dbReference type="WBParaSite" id="NBR_0001595901-mRNA-1">
    <property type="protein sequence ID" value="NBR_0001595901-mRNA-1"/>
    <property type="gene ID" value="NBR_0001595901"/>
</dbReference>
<dbReference type="PANTHER" id="PTHR21662">
    <property type="entry name" value="RECEPTOR PROTEIN-TYROSINE KINASE"/>
    <property type="match status" value="1"/>
</dbReference>
<feature type="transmembrane region" description="Helical" evidence="1">
    <location>
        <begin position="239"/>
        <end position="264"/>
    </location>
</feature>
<dbReference type="AlphaFoldDB" id="A0A0N4YGL6"/>